<dbReference type="PANTHER" id="PTHR34569">
    <property type="entry name" value="EXPRESSED PROTEIN"/>
    <property type="match status" value="1"/>
</dbReference>
<sequence length="159" mass="17481">MDELEPPTPSNLRRRSLSVTSGVIPNTLTLHTTSLPNGTSTAAPLDYELVSLNSSSSYTSLKDLLPSNSAAINSPNATAAASSLYEISIRNRLVKHAAWAYLQPMSSSPDASAPHFLRRLWLRFSSPRNLVSDFFNFINCQVIPGIARAFDCIFRLINR</sequence>
<name>A0A7J7CTY4_TRIWF</name>
<dbReference type="Proteomes" id="UP000593562">
    <property type="component" value="Unassembled WGS sequence"/>
</dbReference>
<proteinExistence type="predicted"/>
<reference evidence="1 2" key="1">
    <citation type="journal article" date="2020" name="Nat. Commun.">
        <title>Genome of Tripterygium wilfordii and identification of cytochrome P450 involved in triptolide biosynthesis.</title>
        <authorList>
            <person name="Tu L."/>
            <person name="Su P."/>
            <person name="Zhang Z."/>
            <person name="Gao L."/>
            <person name="Wang J."/>
            <person name="Hu T."/>
            <person name="Zhou J."/>
            <person name="Zhang Y."/>
            <person name="Zhao Y."/>
            <person name="Liu Y."/>
            <person name="Song Y."/>
            <person name="Tong Y."/>
            <person name="Lu Y."/>
            <person name="Yang J."/>
            <person name="Xu C."/>
            <person name="Jia M."/>
            <person name="Peters R.J."/>
            <person name="Huang L."/>
            <person name="Gao W."/>
        </authorList>
    </citation>
    <scope>NUCLEOTIDE SEQUENCE [LARGE SCALE GENOMIC DNA]</scope>
    <source>
        <strain evidence="2">cv. XIE 37</strain>
        <tissue evidence="1">Leaf</tissue>
    </source>
</reference>
<dbReference type="PANTHER" id="PTHR34569:SF2">
    <property type="entry name" value="EXPRESSED PROTEIN"/>
    <property type="match status" value="1"/>
</dbReference>
<evidence type="ECO:0000313" key="1">
    <source>
        <dbReference type="EMBL" id="KAF5737419.1"/>
    </source>
</evidence>
<evidence type="ECO:0000313" key="2">
    <source>
        <dbReference type="Proteomes" id="UP000593562"/>
    </source>
</evidence>
<dbReference type="FunCoup" id="A0A7J7CTY4">
    <property type="interactions" value="57"/>
</dbReference>
<dbReference type="AlphaFoldDB" id="A0A7J7CTY4"/>
<keyword evidence="2" id="KW-1185">Reference proteome</keyword>
<dbReference type="InParanoid" id="A0A7J7CTY4"/>
<comment type="caution">
    <text evidence="1">The sequence shown here is derived from an EMBL/GenBank/DDBJ whole genome shotgun (WGS) entry which is preliminary data.</text>
</comment>
<accession>A0A7J7CTY4</accession>
<dbReference type="EMBL" id="JAAARO010000013">
    <property type="protein sequence ID" value="KAF5737419.1"/>
    <property type="molecule type" value="Genomic_DNA"/>
</dbReference>
<gene>
    <name evidence="1" type="ORF">HS088_TW13G00299</name>
</gene>
<protein>
    <submittedName>
        <fullName evidence="1">Putative COPII coat assembly protein SEC16</fullName>
    </submittedName>
</protein>
<organism evidence="1 2">
    <name type="scientific">Tripterygium wilfordii</name>
    <name type="common">Thunder God vine</name>
    <dbReference type="NCBI Taxonomy" id="458696"/>
    <lineage>
        <taxon>Eukaryota</taxon>
        <taxon>Viridiplantae</taxon>
        <taxon>Streptophyta</taxon>
        <taxon>Embryophyta</taxon>
        <taxon>Tracheophyta</taxon>
        <taxon>Spermatophyta</taxon>
        <taxon>Magnoliopsida</taxon>
        <taxon>eudicotyledons</taxon>
        <taxon>Gunneridae</taxon>
        <taxon>Pentapetalae</taxon>
        <taxon>rosids</taxon>
        <taxon>fabids</taxon>
        <taxon>Celastrales</taxon>
        <taxon>Celastraceae</taxon>
        <taxon>Tripterygium</taxon>
    </lineage>
</organism>